<proteinExistence type="predicted"/>
<reference evidence="1 2" key="2">
    <citation type="journal article" date="2022" name="Mol. Ecol. Resour.">
        <title>The genomes of chicory, endive, great burdock and yacon provide insights into Asteraceae paleo-polyploidization history and plant inulin production.</title>
        <authorList>
            <person name="Fan W."/>
            <person name="Wang S."/>
            <person name="Wang H."/>
            <person name="Wang A."/>
            <person name="Jiang F."/>
            <person name="Liu H."/>
            <person name="Zhao H."/>
            <person name="Xu D."/>
            <person name="Zhang Y."/>
        </authorList>
    </citation>
    <scope>NUCLEOTIDE SEQUENCE [LARGE SCALE GENOMIC DNA]</scope>
    <source>
        <strain evidence="2">cv. Yunnan</strain>
        <tissue evidence="1">Leaves</tissue>
    </source>
</reference>
<dbReference type="EMBL" id="CM042039">
    <property type="protein sequence ID" value="KAI3726994.1"/>
    <property type="molecule type" value="Genomic_DNA"/>
</dbReference>
<evidence type="ECO:0000313" key="2">
    <source>
        <dbReference type="Proteomes" id="UP001056120"/>
    </source>
</evidence>
<sequence length="144" mass="17131">MSRTLNYDRSYDNSQYDWNTASPQYAHRDPVIVYDVPHSHNGHLVFDENRIVFEEERPVTNNYPKHVVFEEQYSLPVQKNHHYSTGPRKQVHFVEHEEKVTESFDNFGNRKVYKESVDTEADGFINRKHKNFESSRSGTFNSIY</sequence>
<accession>A0ACB9BY51</accession>
<keyword evidence="2" id="KW-1185">Reference proteome</keyword>
<reference evidence="2" key="1">
    <citation type="journal article" date="2022" name="Mol. Ecol. Resour.">
        <title>The genomes of chicory, endive, great burdock and yacon provide insights into Asteraceae palaeo-polyploidization history and plant inulin production.</title>
        <authorList>
            <person name="Fan W."/>
            <person name="Wang S."/>
            <person name="Wang H."/>
            <person name="Wang A."/>
            <person name="Jiang F."/>
            <person name="Liu H."/>
            <person name="Zhao H."/>
            <person name="Xu D."/>
            <person name="Zhang Y."/>
        </authorList>
    </citation>
    <scope>NUCLEOTIDE SEQUENCE [LARGE SCALE GENOMIC DNA]</scope>
    <source>
        <strain evidence="2">cv. Yunnan</strain>
    </source>
</reference>
<organism evidence="1 2">
    <name type="scientific">Smallanthus sonchifolius</name>
    <dbReference type="NCBI Taxonomy" id="185202"/>
    <lineage>
        <taxon>Eukaryota</taxon>
        <taxon>Viridiplantae</taxon>
        <taxon>Streptophyta</taxon>
        <taxon>Embryophyta</taxon>
        <taxon>Tracheophyta</taxon>
        <taxon>Spermatophyta</taxon>
        <taxon>Magnoliopsida</taxon>
        <taxon>eudicotyledons</taxon>
        <taxon>Gunneridae</taxon>
        <taxon>Pentapetalae</taxon>
        <taxon>asterids</taxon>
        <taxon>campanulids</taxon>
        <taxon>Asterales</taxon>
        <taxon>Asteraceae</taxon>
        <taxon>Asteroideae</taxon>
        <taxon>Heliantheae alliance</taxon>
        <taxon>Millerieae</taxon>
        <taxon>Smallanthus</taxon>
    </lineage>
</organism>
<comment type="caution">
    <text evidence="1">The sequence shown here is derived from an EMBL/GenBank/DDBJ whole genome shotgun (WGS) entry which is preliminary data.</text>
</comment>
<name>A0ACB9BY51_9ASTR</name>
<dbReference type="Proteomes" id="UP001056120">
    <property type="component" value="Linkage Group LG22"/>
</dbReference>
<gene>
    <name evidence="1" type="ORF">L1987_66801</name>
</gene>
<evidence type="ECO:0000313" key="1">
    <source>
        <dbReference type="EMBL" id="KAI3726994.1"/>
    </source>
</evidence>
<protein>
    <submittedName>
        <fullName evidence="1">Uncharacterized protein</fullName>
    </submittedName>
</protein>